<dbReference type="CDD" id="cd02165">
    <property type="entry name" value="NMNAT"/>
    <property type="match status" value="1"/>
</dbReference>
<dbReference type="SUPFAM" id="SSF52374">
    <property type="entry name" value="Nucleotidylyl transferase"/>
    <property type="match status" value="1"/>
</dbReference>
<dbReference type="GO" id="GO:0005524">
    <property type="term" value="F:ATP binding"/>
    <property type="evidence" value="ECO:0007669"/>
    <property type="project" value="UniProtKB-KW"/>
</dbReference>
<evidence type="ECO:0000256" key="5">
    <source>
        <dbReference type="ARBA" id="ARBA00022695"/>
    </source>
</evidence>
<comment type="caution">
    <text evidence="12">The sequence shown here is derived from an EMBL/GenBank/DDBJ whole genome shotgun (WGS) entry which is preliminary data.</text>
</comment>
<gene>
    <name evidence="10 12" type="primary">nadD</name>
    <name evidence="12" type="ORF">C3F09_01485</name>
</gene>
<accession>A0A855XB74</accession>
<dbReference type="AlphaFoldDB" id="A0A855XB74"/>
<dbReference type="EC" id="2.7.7.18" evidence="10"/>
<organism evidence="12 13">
    <name type="scientific">candidate division GN15 bacterium</name>
    <dbReference type="NCBI Taxonomy" id="2072418"/>
    <lineage>
        <taxon>Bacteria</taxon>
        <taxon>candidate division GN15</taxon>
    </lineage>
</organism>
<keyword evidence="8 10" id="KW-0520">NAD</keyword>
<proteinExistence type="inferred from homology"/>
<comment type="catalytic activity">
    <reaction evidence="9 10">
        <text>nicotinate beta-D-ribonucleotide + ATP + H(+) = deamido-NAD(+) + diphosphate</text>
        <dbReference type="Rhea" id="RHEA:22860"/>
        <dbReference type="ChEBI" id="CHEBI:15378"/>
        <dbReference type="ChEBI" id="CHEBI:30616"/>
        <dbReference type="ChEBI" id="CHEBI:33019"/>
        <dbReference type="ChEBI" id="CHEBI:57502"/>
        <dbReference type="ChEBI" id="CHEBI:58437"/>
        <dbReference type="EC" id="2.7.7.18"/>
    </reaction>
</comment>
<dbReference type="InterPro" id="IPR004821">
    <property type="entry name" value="Cyt_trans-like"/>
</dbReference>
<dbReference type="InterPro" id="IPR005248">
    <property type="entry name" value="NadD/NMNAT"/>
</dbReference>
<evidence type="ECO:0000256" key="8">
    <source>
        <dbReference type="ARBA" id="ARBA00023027"/>
    </source>
</evidence>
<keyword evidence="7 10" id="KW-0067">ATP-binding</keyword>
<evidence type="ECO:0000313" key="12">
    <source>
        <dbReference type="EMBL" id="PWB75960.1"/>
    </source>
</evidence>
<comment type="similarity">
    <text evidence="10">Belongs to the NadD family.</text>
</comment>
<feature type="domain" description="Cytidyltransferase-like" evidence="11">
    <location>
        <begin position="12"/>
        <end position="171"/>
    </location>
</feature>
<dbReference type="NCBIfam" id="TIGR00482">
    <property type="entry name" value="nicotinate (nicotinamide) nucleotide adenylyltransferase"/>
    <property type="match status" value="1"/>
</dbReference>
<dbReference type="EMBL" id="PQAP01000006">
    <property type="protein sequence ID" value="PWB75960.1"/>
    <property type="molecule type" value="Genomic_DNA"/>
</dbReference>
<keyword evidence="4 10" id="KW-0808">Transferase</keyword>
<evidence type="ECO:0000256" key="7">
    <source>
        <dbReference type="ARBA" id="ARBA00022840"/>
    </source>
</evidence>
<reference evidence="12 13" key="1">
    <citation type="journal article" date="2018" name="ISME J.">
        <title>A methanotrophic archaeon couples anaerobic oxidation of methane to Fe(III) reduction.</title>
        <authorList>
            <person name="Cai C."/>
            <person name="Leu A.O."/>
            <person name="Xie G.J."/>
            <person name="Guo J."/>
            <person name="Feng Y."/>
            <person name="Zhao J.X."/>
            <person name="Tyson G.W."/>
            <person name="Yuan Z."/>
            <person name="Hu S."/>
        </authorList>
    </citation>
    <scope>NUCLEOTIDE SEQUENCE [LARGE SCALE GENOMIC DNA]</scope>
    <source>
        <strain evidence="12">FeB_12</strain>
    </source>
</reference>
<protein>
    <recommendedName>
        <fullName evidence="10">Probable nicotinate-nucleotide adenylyltransferase</fullName>
        <ecNumber evidence="10">2.7.7.18</ecNumber>
    </recommendedName>
    <alternativeName>
        <fullName evidence="10">Deamido-NAD(+) diphosphorylase</fullName>
    </alternativeName>
    <alternativeName>
        <fullName evidence="10">Deamido-NAD(+) pyrophosphorylase</fullName>
    </alternativeName>
    <alternativeName>
        <fullName evidence="10">Nicotinate mononucleotide adenylyltransferase</fullName>
        <shortName evidence="10">NaMN adenylyltransferase</shortName>
    </alternativeName>
</protein>
<keyword evidence="6 10" id="KW-0547">Nucleotide-binding</keyword>
<dbReference type="PANTHER" id="PTHR39321">
    <property type="entry name" value="NICOTINATE-NUCLEOTIDE ADENYLYLTRANSFERASE-RELATED"/>
    <property type="match status" value="1"/>
</dbReference>
<evidence type="ECO:0000256" key="1">
    <source>
        <dbReference type="ARBA" id="ARBA00002324"/>
    </source>
</evidence>
<sequence length="202" mass="21964">MPIPDNGEKWGIFGGAFDPVHNGHLTLAREIRLNAHLDGILFVPSFVPPRKVQGCVASFQHRFAMLGLATADDKRFGVTDIESERDEPGYTLHTVRALKKRFPGTALSFIIGADLLTEIETWFEAMEIIKEVPIIAGTRPGAALKTPAGLPSGAVSLVPTSPVDLASHDIRARIAAGITLQELSRMMPPVVAQYILDEGLYR</sequence>
<evidence type="ECO:0000256" key="10">
    <source>
        <dbReference type="HAMAP-Rule" id="MF_00244"/>
    </source>
</evidence>
<evidence type="ECO:0000256" key="6">
    <source>
        <dbReference type="ARBA" id="ARBA00022741"/>
    </source>
</evidence>
<keyword evidence="5 10" id="KW-0548">Nucleotidyltransferase</keyword>
<dbReference type="GO" id="GO:0004515">
    <property type="term" value="F:nicotinate-nucleotide adenylyltransferase activity"/>
    <property type="evidence" value="ECO:0007669"/>
    <property type="project" value="UniProtKB-UniRule"/>
</dbReference>
<dbReference type="NCBIfam" id="NF000840">
    <property type="entry name" value="PRK00071.1-3"/>
    <property type="match status" value="1"/>
</dbReference>
<dbReference type="HAMAP" id="MF_00244">
    <property type="entry name" value="NaMN_adenylyltr"/>
    <property type="match status" value="1"/>
</dbReference>
<keyword evidence="3 10" id="KW-0662">Pyridine nucleotide biosynthesis</keyword>
<comment type="function">
    <text evidence="1 10">Catalyzes the reversible adenylation of nicotinate mononucleotide (NaMN) to nicotinic acid adenine dinucleotide (NaAD).</text>
</comment>
<evidence type="ECO:0000256" key="2">
    <source>
        <dbReference type="ARBA" id="ARBA00005019"/>
    </source>
</evidence>
<name>A0A855XB74_9BACT</name>
<evidence type="ECO:0000256" key="9">
    <source>
        <dbReference type="ARBA" id="ARBA00048721"/>
    </source>
</evidence>
<dbReference type="Gene3D" id="3.40.50.620">
    <property type="entry name" value="HUPs"/>
    <property type="match status" value="1"/>
</dbReference>
<dbReference type="PANTHER" id="PTHR39321:SF3">
    <property type="entry name" value="PHOSPHOPANTETHEINE ADENYLYLTRANSFERASE"/>
    <property type="match status" value="1"/>
</dbReference>
<dbReference type="InterPro" id="IPR014729">
    <property type="entry name" value="Rossmann-like_a/b/a_fold"/>
</dbReference>
<evidence type="ECO:0000256" key="4">
    <source>
        <dbReference type="ARBA" id="ARBA00022679"/>
    </source>
</evidence>
<evidence type="ECO:0000313" key="13">
    <source>
        <dbReference type="Proteomes" id="UP000250918"/>
    </source>
</evidence>
<comment type="pathway">
    <text evidence="2 10">Cofactor biosynthesis; NAD(+) biosynthesis; deamido-NAD(+) from nicotinate D-ribonucleotide: step 1/1.</text>
</comment>
<evidence type="ECO:0000259" key="11">
    <source>
        <dbReference type="Pfam" id="PF01467"/>
    </source>
</evidence>
<dbReference type="UniPathway" id="UPA00253">
    <property type="reaction ID" value="UER00332"/>
</dbReference>
<dbReference type="Pfam" id="PF01467">
    <property type="entry name" value="CTP_transf_like"/>
    <property type="match status" value="1"/>
</dbReference>
<dbReference type="NCBIfam" id="TIGR00125">
    <property type="entry name" value="cyt_tran_rel"/>
    <property type="match status" value="1"/>
</dbReference>
<dbReference type="GO" id="GO:0009435">
    <property type="term" value="P:NAD+ biosynthetic process"/>
    <property type="evidence" value="ECO:0007669"/>
    <property type="project" value="UniProtKB-UniRule"/>
</dbReference>
<evidence type="ECO:0000256" key="3">
    <source>
        <dbReference type="ARBA" id="ARBA00022642"/>
    </source>
</evidence>
<dbReference type="Proteomes" id="UP000250918">
    <property type="component" value="Unassembled WGS sequence"/>
</dbReference>